<proteinExistence type="predicted"/>
<name>A0AA38KXW1_9AGAR</name>
<sequence>MAGQQWYKTKCFWKGGVFEPATLQTESIRAAYQIIIYGELFASTVQAYLEPKKNIPKFDLDVRLDYIKCCIPHWACRSYSGLEVLNVGLYVCVPRSDLSGDQKALRHITHCRRWSWLFEKVKQKLWFEAVQMQGLEGMMVLGEPGFKERREHLVMLRYLVEKLDNGDESLKHIIGTRLRAPVSYAPDFSTRCIVVSIGEDDNLEIVQC</sequence>
<dbReference type="Proteomes" id="UP001163798">
    <property type="component" value="Unassembled WGS sequence"/>
</dbReference>
<gene>
    <name evidence="1" type="ORF">GGU10DRAFT_346760</name>
</gene>
<comment type="caution">
    <text evidence="1">The sequence shown here is derived from an EMBL/GenBank/DDBJ whole genome shotgun (WGS) entry which is preliminary data.</text>
</comment>
<evidence type="ECO:0000313" key="2">
    <source>
        <dbReference type="Proteomes" id="UP001163798"/>
    </source>
</evidence>
<evidence type="ECO:0000313" key="1">
    <source>
        <dbReference type="EMBL" id="KAJ3788232.1"/>
    </source>
</evidence>
<accession>A0AA38KXW1</accession>
<protein>
    <submittedName>
        <fullName evidence="1">Uncharacterized protein</fullName>
    </submittedName>
</protein>
<dbReference type="EMBL" id="MU793278">
    <property type="protein sequence ID" value="KAJ3788232.1"/>
    <property type="molecule type" value="Genomic_DNA"/>
</dbReference>
<reference evidence="1" key="1">
    <citation type="submission" date="2022-08" db="EMBL/GenBank/DDBJ databases">
        <authorList>
            <consortium name="DOE Joint Genome Institute"/>
            <person name="Min B."/>
            <person name="Riley R."/>
            <person name="Sierra-Patev S."/>
            <person name="Naranjo-Ortiz M."/>
            <person name="Looney B."/>
            <person name="Konkel Z."/>
            <person name="Slot J.C."/>
            <person name="Sakamoto Y."/>
            <person name="Steenwyk J.L."/>
            <person name="Rokas A."/>
            <person name="Carro J."/>
            <person name="Camarero S."/>
            <person name="Ferreira P."/>
            <person name="Molpeceres G."/>
            <person name="Ruiz-Duenas F.J."/>
            <person name="Serrano A."/>
            <person name="Henrissat B."/>
            <person name="Drula E."/>
            <person name="Hughes K.W."/>
            <person name="Mata J.L."/>
            <person name="Ishikawa N.K."/>
            <person name="Vargas-Isla R."/>
            <person name="Ushijima S."/>
            <person name="Smith C.A."/>
            <person name="Ahrendt S."/>
            <person name="Andreopoulos W."/>
            <person name="He G."/>
            <person name="Labutti K."/>
            <person name="Lipzen A."/>
            <person name="Ng V."/>
            <person name="Sandor L."/>
            <person name="Barry K."/>
            <person name="Martinez A.T."/>
            <person name="Xiao Y."/>
            <person name="Gibbons J.G."/>
            <person name="Terashima K."/>
            <person name="Hibbett D.S."/>
            <person name="Grigoriev I.V."/>
        </authorList>
    </citation>
    <scope>NUCLEOTIDE SEQUENCE</scope>
    <source>
        <strain evidence="1">TFB10291</strain>
    </source>
</reference>
<keyword evidence="2" id="KW-1185">Reference proteome</keyword>
<organism evidence="1 2">
    <name type="scientific">Lentinula aff. detonsa</name>
    <dbReference type="NCBI Taxonomy" id="2804958"/>
    <lineage>
        <taxon>Eukaryota</taxon>
        <taxon>Fungi</taxon>
        <taxon>Dikarya</taxon>
        <taxon>Basidiomycota</taxon>
        <taxon>Agaricomycotina</taxon>
        <taxon>Agaricomycetes</taxon>
        <taxon>Agaricomycetidae</taxon>
        <taxon>Agaricales</taxon>
        <taxon>Marasmiineae</taxon>
        <taxon>Omphalotaceae</taxon>
        <taxon>Lentinula</taxon>
    </lineage>
</organism>
<dbReference type="AlphaFoldDB" id="A0AA38KXW1"/>